<evidence type="ECO:0000256" key="1">
    <source>
        <dbReference type="SAM" id="SignalP"/>
    </source>
</evidence>
<accession>A0A9D1R4T8</accession>
<gene>
    <name evidence="2" type="ORF">H9742_05290</name>
</gene>
<name>A0A9D1R4T8_9FIRM</name>
<protein>
    <recommendedName>
        <fullName evidence="4">DUF5104 domain-containing protein</fullName>
    </recommendedName>
</protein>
<evidence type="ECO:0008006" key="4">
    <source>
        <dbReference type="Google" id="ProtNLM"/>
    </source>
</evidence>
<reference evidence="2" key="2">
    <citation type="submission" date="2021-04" db="EMBL/GenBank/DDBJ databases">
        <authorList>
            <person name="Gilroy R."/>
        </authorList>
    </citation>
    <scope>NUCLEOTIDE SEQUENCE</scope>
    <source>
        <strain evidence="2">CHK195-6426</strain>
    </source>
</reference>
<dbReference type="Proteomes" id="UP000824265">
    <property type="component" value="Unassembled WGS sequence"/>
</dbReference>
<sequence>MGKRMCALFLLAAFLLTACGSEERAEARDVREAFVEMFFTSDYQNRYSAMSQEADWAEEYYQDFSEAATQECLEQMAANREPFKYDRLAEEKGEKITVESVSFSVYDQENKVYTFEAVLKSDAGGKTYQANGQITLQEEEGKEKVSHFYVGSYEELE</sequence>
<dbReference type="EMBL" id="DXGH01000029">
    <property type="protein sequence ID" value="HIW80934.1"/>
    <property type="molecule type" value="Genomic_DNA"/>
</dbReference>
<feature type="chain" id="PRO_5039424304" description="DUF5104 domain-containing protein" evidence="1">
    <location>
        <begin position="19"/>
        <end position="157"/>
    </location>
</feature>
<dbReference type="PROSITE" id="PS51257">
    <property type="entry name" value="PROKAR_LIPOPROTEIN"/>
    <property type="match status" value="1"/>
</dbReference>
<proteinExistence type="predicted"/>
<comment type="caution">
    <text evidence="2">The sequence shown here is derived from an EMBL/GenBank/DDBJ whole genome shotgun (WGS) entry which is preliminary data.</text>
</comment>
<keyword evidence="1" id="KW-0732">Signal</keyword>
<feature type="signal peptide" evidence="1">
    <location>
        <begin position="1"/>
        <end position="18"/>
    </location>
</feature>
<dbReference type="AlphaFoldDB" id="A0A9D1R4T8"/>
<evidence type="ECO:0000313" key="3">
    <source>
        <dbReference type="Proteomes" id="UP000824265"/>
    </source>
</evidence>
<organism evidence="2 3">
    <name type="scientific">Candidatus Acetatifactor stercoripullorum</name>
    <dbReference type="NCBI Taxonomy" id="2838414"/>
    <lineage>
        <taxon>Bacteria</taxon>
        <taxon>Bacillati</taxon>
        <taxon>Bacillota</taxon>
        <taxon>Clostridia</taxon>
        <taxon>Lachnospirales</taxon>
        <taxon>Lachnospiraceae</taxon>
        <taxon>Acetatifactor</taxon>
    </lineage>
</organism>
<reference evidence="2" key="1">
    <citation type="journal article" date="2021" name="PeerJ">
        <title>Extensive microbial diversity within the chicken gut microbiome revealed by metagenomics and culture.</title>
        <authorList>
            <person name="Gilroy R."/>
            <person name="Ravi A."/>
            <person name="Getino M."/>
            <person name="Pursley I."/>
            <person name="Horton D.L."/>
            <person name="Alikhan N.F."/>
            <person name="Baker D."/>
            <person name="Gharbi K."/>
            <person name="Hall N."/>
            <person name="Watson M."/>
            <person name="Adriaenssens E.M."/>
            <person name="Foster-Nyarko E."/>
            <person name="Jarju S."/>
            <person name="Secka A."/>
            <person name="Antonio M."/>
            <person name="Oren A."/>
            <person name="Chaudhuri R.R."/>
            <person name="La Ragione R."/>
            <person name="Hildebrand F."/>
            <person name="Pallen M.J."/>
        </authorList>
    </citation>
    <scope>NUCLEOTIDE SEQUENCE</scope>
    <source>
        <strain evidence="2">CHK195-6426</strain>
    </source>
</reference>
<evidence type="ECO:0000313" key="2">
    <source>
        <dbReference type="EMBL" id="HIW80934.1"/>
    </source>
</evidence>